<name>A0A409X3B8_PSICY</name>
<accession>A0A409X3B8</accession>
<evidence type="ECO:0000259" key="2">
    <source>
        <dbReference type="Pfam" id="PF23153"/>
    </source>
</evidence>
<evidence type="ECO:0000256" key="1">
    <source>
        <dbReference type="SAM" id="MobiDB-lite"/>
    </source>
</evidence>
<keyword evidence="4" id="KW-1185">Reference proteome</keyword>
<feature type="region of interest" description="Disordered" evidence="1">
    <location>
        <begin position="1"/>
        <end position="30"/>
    </location>
</feature>
<feature type="domain" description="Aip3p/Bud6 N-terminal" evidence="2">
    <location>
        <begin position="39"/>
        <end position="146"/>
    </location>
</feature>
<evidence type="ECO:0000313" key="3">
    <source>
        <dbReference type="EMBL" id="PPQ85236.1"/>
    </source>
</evidence>
<dbReference type="Pfam" id="PF23153">
    <property type="entry name" value="Aip3p_Bud6_N"/>
    <property type="match status" value="1"/>
</dbReference>
<dbReference type="InterPro" id="IPR056279">
    <property type="entry name" value="Aip3p_Bud6_N"/>
</dbReference>
<protein>
    <recommendedName>
        <fullName evidence="2">Aip3p/Bud6 N-terminal domain-containing protein</fullName>
    </recommendedName>
</protein>
<dbReference type="AlphaFoldDB" id="A0A409X3B8"/>
<comment type="caution">
    <text evidence="3">The sequence shown here is derived from an EMBL/GenBank/DDBJ whole genome shotgun (WGS) entry which is preliminary data.</text>
</comment>
<dbReference type="Proteomes" id="UP000283269">
    <property type="component" value="Unassembled WGS sequence"/>
</dbReference>
<dbReference type="EMBL" id="NHYD01002737">
    <property type="protein sequence ID" value="PPQ85236.1"/>
    <property type="molecule type" value="Genomic_DNA"/>
</dbReference>
<gene>
    <name evidence="3" type="ORF">CVT25_010009</name>
</gene>
<organism evidence="3 4">
    <name type="scientific">Psilocybe cyanescens</name>
    <dbReference type="NCBI Taxonomy" id="93625"/>
    <lineage>
        <taxon>Eukaryota</taxon>
        <taxon>Fungi</taxon>
        <taxon>Dikarya</taxon>
        <taxon>Basidiomycota</taxon>
        <taxon>Agaricomycotina</taxon>
        <taxon>Agaricomycetes</taxon>
        <taxon>Agaricomycetidae</taxon>
        <taxon>Agaricales</taxon>
        <taxon>Agaricineae</taxon>
        <taxon>Strophariaceae</taxon>
        <taxon>Psilocybe</taxon>
    </lineage>
</organism>
<evidence type="ECO:0000313" key="4">
    <source>
        <dbReference type="Proteomes" id="UP000283269"/>
    </source>
</evidence>
<feature type="compositionally biased region" description="Polar residues" evidence="1">
    <location>
        <begin position="1"/>
        <end position="11"/>
    </location>
</feature>
<dbReference type="OrthoDB" id="783096at2759"/>
<proteinExistence type="predicted"/>
<reference evidence="3 4" key="1">
    <citation type="journal article" date="2018" name="Evol. Lett.">
        <title>Horizontal gene cluster transfer increased hallucinogenic mushroom diversity.</title>
        <authorList>
            <person name="Reynolds H.T."/>
            <person name="Vijayakumar V."/>
            <person name="Gluck-Thaler E."/>
            <person name="Korotkin H.B."/>
            <person name="Matheny P.B."/>
            <person name="Slot J.C."/>
        </authorList>
    </citation>
    <scope>NUCLEOTIDE SEQUENCE [LARGE SCALE GENOMIC DNA]</scope>
    <source>
        <strain evidence="3 4">2631</strain>
    </source>
</reference>
<sequence length="163" mass="18354">MSAYYPSSSYAEGQPVANDAPATDPQANYQTAIPGDVSTAVKDLLTSTKRLQDMLKLWSTQQATEGDVSDLYVQIGHEFNVTITAFAYHHIDLSDLHNIPTELRTVLEHCLSEDPSPEILETFLPDLRKVLFRLLKGLQSRQDPWRSALERREALRTSPLNLE</sequence>
<dbReference type="InParanoid" id="A0A409X3B8"/>